<dbReference type="SUPFAM" id="SSF52540">
    <property type="entry name" value="P-loop containing nucleoside triphosphate hydrolases"/>
    <property type="match status" value="1"/>
</dbReference>
<reference evidence="1 2" key="1">
    <citation type="submission" date="2015-03" db="EMBL/GenBank/DDBJ databases">
        <authorList>
            <person name="Murphy D."/>
        </authorList>
    </citation>
    <scope>NUCLEOTIDE SEQUENCE [LARGE SCALE GENOMIC DNA]</scope>
    <source>
        <strain evidence="1 2">D16</strain>
    </source>
</reference>
<evidence type="ECO:0000313" key="1">
    <source>
        <dbReference type="EMBL" id="CQD23546.1"/>
    </source>
</evidence>
<gene>
    <name evidence="1" type="ORF">BN970_05896</name>
</gene>
<protein>
    <submittedName>
        <fullName evidence="1">Fe uptake system permease</fullName>
    </submittedName>
</protein>
<dbReference type="InterPro" id="IPR027417">
    <property type="entry name" value="P-loop_NTPase"/>
</dbReference>
<accession>A0A0U1DYX1</accession>
<proteinExistence type="predicted"/>
<dbReference type="Proteomes" id="UP000182227">
    <property type="component" value="Unassembled WGS sequence"/>
</dbReference>
<dbReference type="PANTHER" id="PTHR42794">
    <property type="entry name" value="HEMIN IMPORT ATP-BINDING PROTEIN HMUV"/>
    <property type="match status" value="1"/>
</dbReference>
<dbReference type="EMBL" id="CTEF01000006">
    <property type="protein sequence ID" value="CQD23546.1"/>
    <property type="molecule type" value="Genomic_DNA"/>
</dbReference>
<dbReference type="AlphaFoldDB" id="A0A0U1DYX1"/>
<organism evidence="1 2">
    <name type="scientific">Mycolicibacterium conceptionense</name>
    <dbReference type="NCBI Taxonomy" id="451644"/>
    <lineage>
        <taxon>Bacteria</taxon>
        <taxon>Bacillati</taxon>
        <taxon>Actinomycetota</taxon>
        <taxon>Actinomycetes</taxon>
        <taxon>Mycobacteriales</taxon>
        <taxon>Mycobacteriaceae</taxon>
        <taxon>Mycolicibacterium</taxon>
    </lineage>
</organism>
<dbReference type="Gene3D" id="3.40.50.300">
    <property type="entry name" value="P-loop containing nucleotide triphosphate hydrolases"/>
    <property type="match status" value="1"/>
</dbReference>
<name>A0A0U1DYX1_9MYCO</name>
<dbReference type="PANTHER" id="PTHR42794:SF2">
    <property type="entry name" value="ABC TRANSPORTER ATP-BINDING PROTEIN"/>
    <property type="match status" value="1"/>
</dbReference>
<evidence type="ECO:0000313" key="2">
    <source>
        <dbReference type="Proteomes" id="UP000182227"/>
    </source>
</evidence>
<sequence length="72" mass="7390">MIAALHDLNLAAAYCDRICVLDSGKLIAAGTPVEVLTVELLADVYGVAARITVDTDTGTPQVTVVPTAVPVP</sequence>